<dbReference type="OrthoDB" id="6063844at2759"/>
<feature type="domain" description="GST C-terminal" evidence="2">
    <location>
        <begin position="92"/>
        <end position="226"/>
    </location>
</feature>
<dbReference type="InterPro" id="IPR004046">
    <property type="entry name" value="GST_C"/>
</dbReference>
<dbReference type="SFLD" id="SFLDS00019">
    <property type="entry name" value="Glutathione_Transferase_(cytos"/>
    <property type="match status" value="1"/>
</dbReference>
<dbReference type="GO" id="GO:0004364">
    <property type="term" value="F:glutathione transferase activity"/>
    <property type="evidence" value="ECO:0007669"/>
    <property type="project" value="TreeGrafter"/>
</dbReference>
<dbReference type="InterPro" id="IPR040079">
    <property type="entry name" value="Glutathione_S-Trfase"/>
</dbReference>
<reference evidence="4" key="1">
    <citation type="journal article" date="2010" name="Nature">
        <title>The Amphimedon queenslandica genome and the evolution of animal complexity.</title>
        <authorList>
            <person name="Srivastava M."/>
            <person name="Simakov O."/>
            <person name="Chapman J."/>
            <person name="Fahey B."/>
            <person name="Gauthier M.E."/>
            <person name="Mitros T."/>
            <person name="Richards G.S."/>
            <person name="Conaco C."/>
            <person name="Dacre M."/>
            <person name="Hellsten U."/>
            <person name="Larroux C."/>
            <person name="Putnam N.H."/>
            <person name="Stanke M."/>
            <person name="Adamska M."/>
            <person name="Darling A."/>
            <person name="Degnan S.M."/>
            <person name="Oakley T.H."/>
            <person name="Plachetzki D.C."/>
            <person name="Zhai Y."/>
            <person name="Adamski M."/>
            <person name="Calcino A."/>
            <person name="Cummins S.F."/>
            <person name="Goodstein D.M."/>
            <person name="Harris C."/>
            <person name="Jackson D.J."/>
            <person name="Leys S.P."/>
            <person name="Shu S."/>
            <person name="Woodcroft B.J."/>
            <person name="Vervoort M."/>
            <person name="Kosik K.S."/>
            <person name="Manning G."/>
            <person name="Degnan B.M."/>
            <person name="Rokhsar D.S."/>
        </authorList>
    </citation>
    <scope>NUCLEOTIDE SEQUENCE [LARGE SCALE GENOMIC DNA]</scope>
</reference>
<dbReference type="InParanoid" id="A0A1X7VQ02"/>
<keyword evidence="4" id="KW-1185">Reference proteome</keyword>
<evidence type="ECO:0000313" key="3">
    <source>
        <dbReference type="EnsemblMetazoa" id="Aqu2.1.41925_001"/>
    </source>
</evidence>
<dbReference type="Proteomes" id="UP000007879">
    <property type="component" value="Unassembled WGS sequence"/>
</dbReference>
<dbReference type="AlphaFoldDB" id="A0A1X7VQ02"/>
<sequence length="232" mass="26324">MAAEWELVYWPGMAGRGEFVRLMFEEAGVTYEDVGETQGVQAVLEYIQGKNQEGGGIPIYAVPVIIKDQFRMCQMPAILQYLGKKYSMAPDSLEEDARAMQITLGVSDFIEEGHNAFHPYERSGTYDSQKEMAADFIKRFLEKRFLKHLLYLENCLKYNNDGKGFFVGDKLSYADIAVFNGLRVSDSQFPAEYAAADIPLLKAFRDRIASRPKIAEYLKSDRVKPFCGNSMM</sequence>
<dbReference type="EnsemblMetazoa" id="XM_020003390.1">
    <property type="protein sequence ID" value="XP_019858949.1"/>
    <property type="gene ID" value="LOC100638453"/>
</dbReference>
<reference evidence="3" key="2">
    <citation type="submission" date="2017-05" db="UniProtKB">
        <authorList>
            <consortium name="EnsemblMetazoa"/>
        </authorList>
    </citation>
    <scope>IDENTIFICATION</scope>
</reference>
<proteinExistence type="predicted"/>
<feature type="domain" description="GST N-terminal" evidence="1">
    <location>
        <begin position="4"/>
        <end position="90"/>
    </location>
</feature>
<protein>
    <recommendedName>
        <fullName evidence="5">Glutathione transferase</fullName>
    </recommendedName>
</protein>
<dbReference type="STRING" id="400682.A0A1X7VQ02"/>
<dbReference type="InterPro" id="IPR036282">
    <property type="entry name" value="Glutathione-S-Trfase_C_sf"/>
</dbReference>
<dbReference type="GO" id="GO:0006749">
    <property type="term" value="P:glutathione metabolic process"/>
    <property type="evidence" value="ECO:0007669"/>
    <property type="project" value="TreeGrafter"/>
</dbReference>
<dbReference type="InterPro" id="IPR050213">
    <property type="entry name" value="GST_superfamily"/>
</dbReference>
<dbReference type="InterPro" id="IPR004045">
    <property type="entry name" value="Glutathione_S-Trfase_N"/>
</dbReference>
<evidence type="ECO:0008006" key="5">
    <source>
        <dbReference type="Google" id="ProtNLM"/>
    </source>
</evidence>
<dbReference type="InterPro" id="IPR036249">
    <property type="entry name" value="Thioredoxin-like_sf"/>
</dbReference>
<dbReference type="PANTHER" id="PTHR11571">
    <property type="entry name" value="GLUTATHIONE S-TRANSFERASE"/>
    <property type="match status" value="1"/>
</dbReference>
<evidence type="ECO:0000313" key="4">
    <source>
        <dbReference type="Proteomes" id="UP000007879"/>
    </source>
</evidence>
<evidence type="ECO:0000259" key="1">
    <source>
        <dbReference type="PROSITE" id="PS50404"/>
    </source>
</evidence>
<organism evidence="3">
    <name type="scientific">Amphimedon queenslandica</name>
    <name type="common">Sponge</name>
    <dbReference type="NCBI Taxonomy" id="400682"/>
    <lineage>
        <taxon>Eukaryota</taxon>
        <taxon>Metazoa</taxon>
        <taxon>Porifera</taxon>
        <taxon>Demospongiae</taxon>
        <taxon>Heteroscleromorpha</taxon>
        <taxon>Haplosclerida</taxon>
        <taxon>Niphatidae</taxon>
        <taxon>Amphimedon</taxon>
    </lineage>
</organism>
<dbReference type="PROSITE" id="PS50404">
    <property type="entry name" value="GST_NTER"/>
    <property type="match status" value="1"/>
</dbReference>
<dbReference type="Gene3D" id="1.20.1050.10">
    <property type="match status" value="1"/>
</dbReference>
<accession>A0A1X7VQ02</accession>
<dbReference type="PANTHER" id="PTHR11571:SF263">
    <property type="entry name" value="GLUTATHIONE S-TRANSFERASE"/>
    <property type="match status" value="1"/>
</dbReference>
<dbReference type="EnsemblMetazoa" id="Aqu2.1.41925_001">
    <property type="protein sequence ID" value="Aqu2.1.41925_001"/>
    <property type="gene ID" value="Aqu2.1.41925"/>
</dbReference>
<dbReference type="Gene3D" id="3.40.30.10">
    <property type="entry name" value="Glutaredoxin"/>
    <property type="match status" value="1"/>
</dbReference>
<dbReference type="PROSITE" id="PS50405">
    <property type="entry name" value="GST_CTER"/>
    <property type="match status" value="1"/>
</dbReference>
<evidence type="ECO:0000259" key="2">
    <source>
        <dbReference type="PROSITE" id="PS50405"/>
    </source>
</evidence>
<dbReference type="eggNOG" id="ENOG502S817">
    <property type="taxonomic scope" value="Eukaryota"/>
</dbReference>
<gene>
    <name evidence="3" type="primary">100638453</name>
</gene>
<dbReference type="InterPro" id="IPR010987">
    <property type="entry name" value="Glutathione-S-Trfase_C-like"/>
</dbReference>
<dbReference type="SUPFAM" id="SSF47616">
    <property type="entry name" value="GST C-terminal domain-like"/>
    <property type="match status" value="1"/>
</dbReference>
<name>A0A1X7VQ02_AMPQE</name>
<dbReference type="Pfam" id="PF14497">
    <property type="entry name" value="GST_C_3"/>
    <property type="match status" value="1"/>
</dbReference>
<dbReference type="SUPFAM" id="SSF52833">
    <property type="entry name" value="Thioredoxin-like"/>
    <property type="match status" value="1"/>
</dbReference>